<keyword evidence="2" id="KW-0472">Membrane</keyword>
<dbReference type="EMBL" id="OZ037951">
    <property type="protein sequence ID" value="CAL1714993.1"/>
    <property type="molecule type" value="Genomic_DNA"/>
</dbReference>
<evidence type="ECO:0000256" key="2">
    <source>
        <dbReference type="SAM" id="Phobius"/>
    </source>
</evidence>
<dbReference type="InterPro" id="IPR021013">
    <property type="entry name" value="ATPase_Vma12"/>
</dbReference>
<evidence type="ECO:0000256" key="1">
    <source>
        <dbReference type="SAM" id="MobiDB-lite"/>
    </source>
</evidence>
<accession>A0ABP1E4N5</accession>
<organism evidence="3 4">
    <name type="scientific">Somion occarium</name>
    <dbReference type="NCBI Taxonomy" id="3059160"/>
    <lineage>
        <taxon>Eukaryota</taxon>
        <taxon>Fungi</taxon>
        <taxon>Dikarya</taxon>
        <taxon>Basidiomycota</taxon>
        <taxon>Agaricomycotina</taxon>
        <taxon>Agaricomycetes</taxon>
        <taxon>Polyporales</taxon>
        <taxon>Cerrenaceae</taxon>
        <taxon>Somion</taxon>
    </lineage>
</organism>
<keyword evidence="2" id="KW-0812">Transmembrane</keyword>
<dbReference type="Proteomes" id="UP001497453">
    <property type="component" value="Chromosome 8"/>
</dbReference>
<gene>
    <name evidence="3" type="ORF">GFSPODELE1_LOCUS10017</name>
</gene>
<feature type="transmembrane region" description="Helical" evidence="2">
    <location>
        <begin position="163"/>
        <end position="184"/>
    </location>
</feature>
<keyword evidence="4" id="KW-1185">Reference proteome</keyword>
<protein>
    <submittedName>
        <fullName evidence="3">Uncharacterized protein</fullName>
    </submittedName>
</protein>
<feature type="region of interest" description="Disordered" evidence="1">
    <location>
        <begin position="198"/>
        <end position="233"/>
    </location>
</feature>
<dbReference type="Pfam" id="PF11712">
    <property type="entry name" value="Vma12"/>
    <property type="match status" value="1"/>
</dbReference>
<keyword evidence="2" id="KW-1133">Transmembrane helix</keyword>
<reference evidence="4" key="1">
    <citation type="submission" date="2024-04" db="EMBL/GenBank/DDBJ databases">
        <authorList>
            <person name="Shaw F."/>
            <person name="Minotto A."/>
        </authorList>
    </citation>
    <scope>NUCLEOTIDE SEQUENCE [LARGE SCALE GENOMIC DNA]</scope>
</reference>
<name>A0ABP1E4N5_9APHY</name>
<proteinExistence type="predicted"/>
<feature type="compositionally biased region" description="Basic and acidic residues" evidence="1">
    <location>
        <begin position="249"/>
        <end position="260"/>
    </location>
</feature>
<feature type="region of interest" description="Disordered" evidence="1">
    <location>
        <begin position="249"/>
        <end position="288"/>
    </location>
</feature>
<evidence type="ECO:0000313" key="4">
    <source>
        <dbReference type="Proteomes" id="UP001497453"/>
    </source>
</evidence>
<sequence>MSTKTTNSELNVSLEPHLAETLRPLVSLLPEELASQLIAVLADNVPSQNLAKNPDVPALIPHSLLSAVSLWARSPSGLSQLSSQNPPLDPHGYSMVALLAGTRTSPERKFPVISSASNNDPQRERSDRRAIVAILNALLSILGSGAATWWAAQQLSWKSEWRVLVALLVAMVVAISEIVLYLIWDAHRSKKSSALRRALRKNHPRYSPNDKVTPDPADGDDLPRSSAKKLKNTADVELEDSYASLNVELHTETRGLRERVPQSSASRPRVKEQGNMPPASVDDSHQTS</sequence>
<evidence type="ECO:0000313" key="3">
    <source>
        <dbReference type="EMBL" id="CAL1714993.1"/>
    </source>
</evidence>
<feature type="transmembrane region" description="Helical" evidence="2">
    <location>
        <begin position="130"/>
        <end position="151"/>
    </location>
</feature>